<dbReference type="SUPFAM" id="SSF55469">
    <property type="entry name" value="FMN-dependent nitroreductase-like"/>
    <property type="match status" value="1"/>
</dbReference>
<accession>A0ABN2HGA3</accession>
<dbReference type="EMBL" id="BAAANY010000014">
    <property type="protein sequence ID" value="GAA1687061.1"/>
    <property type="molecule type" value="Genomic_DNA"/>
</dbReference>
<sequence>MGTMTIDLSPDELLSTTRSVRKRLDLTRPVPAELITECVEVALQAPTGSNSQGWHWLVVTDAEQRAAIGGYYKKAWYAYAEAGKPAEELYAGDDARIEQQKRVGDSARFLADYMHEVPVLVLPAIHVPGGELPAGNQAPLWGSLLPAAWSYALAARARGLGTAWTTLHLSYEKEVNELLGLPSHVFTGVLLPTAYFTGDTFKPAKREPAETFIHRDRW</sequence>
<dbReference type="PANTHER" id="PTHR43673">
    <property type="entry name" value="NAD(P)H NITROREDUCTASE YDGI-RELATED"/>
    <property type="match status" value="1"/>
</dbReference>
<proteinExistence type="inferred from homology"/>
<dbReference type="CDD" id="cd02062">
    <property type="entry name" value="Nitro_FMN_reductase"/>
    <property type="match status" value="1"/>
</dbReference>
<evidence type="ECO:0000259" key="3">
    <source>
        <dbReference type="Pfam" id="PF00881"/>
    </source>
</evidence>
<comment type="caution">
    <text evidence="4">The sequence shown here is derived from an EMBL/GenBank/DDBJ whole genome shotgun (WGS) entry which is preliminary data.</text>
</comment>
<evidence type="ECO:0000313" key="5">
    <source>
        <dbReference type="Proteomes" id="UP001500618"/>
    </source>
</evidence>
<dbReference type="Proteomes" id="UP001500618">
    <property type="component" value="Unassembled WGS sequence"/>
</dbReference>
<feature type="domain" description="Nitroreductase" evidence="3">
    <location>
        <begin position="16"/>
        <end position="188"/>
    </location>
</feature>
<dbReference type="Gene3D" id="3.40.109.10">
    <property type="entry name" value="NADH Oxidase"/>
    <property type="match status" value="1"/>
</dbReference>
<comment type="similarity">
    <text evidence="1">Belongs to the nitroreductase family.</text>
</comment>
<reference evidence="4 5" key="1">
    <citation type="journal article" date="2019" name="Int. J. Syst. Evol. Microbiol.">
        <title>The Global Catalogue of Microorganisms (GCM) 10K type strain sequencing project: providing services to taxonomists for standard genome sequencing and annotation.</title>
        <authorList>
            <consortium name="The Broad Institute Genomics Platform"/>
            <consortium name="The Broad Institute Genome Sequencing Center for Infectious Disease"/>
            <person name="Wu L."/>
            <person name="Ma J."/>
        </authorList>
    </citation>
    <scope>NUCLEOTIDE SEQUENCE [LARGE SCALE GENOMIC DNA]</scope>
    <source>
        <strain evidence="4 5">JCM 14718</strain>
    </source>
</reference>
<dbReference type="RefSeq" id="WP_425551965.1">
    <property type="nucleotide sequence ID" value="NZ_BAAANY010000014.1"/>
</dbReference>
<name>A0ABN2HGA3_9ACTN</name>
<dbReference type="InterPro" id="IPR029479">
    <property type="entry name" value="Nitroreductase"/>
</dbReference>
<dbReference type="InterPro" id="IPR000415">
    <property type="entry name" value="Nitroreductase-like"/>
</dbReference>
<gene>
    <name evidence="4" type="ORF">GCM10009765_40720</name>
</gene>
<evidence type="ECO:0000256" key="2">
    <source>
        <dbReference type="ARBA" id="ARBA00023002"/>
    </source>
</evidence>
<evidence type="ECO:0000313" key="4">
    <source>
        <dbReference type="EMBL" id="GAA1687061.1"/>
    </source>
</evidence>
<organism evidence="4 5">
    <name type="scientific">Fodinicola feengrottensis</name>
    <dbReference type="NCBI Taxonomy" id="435914"/>
    <lineage>
        <taxon>Bacteria</taxon>
        <taxon>Bacillati</taxon>
        <taxon>Actinomycetota</taxon>
        <taxon>Actinomycetes</taxon>
        <taxon>Mycobacteriales</taxon>
        <taxon>Fodinicola</taxon>
    </lineage>
</organism>
<dbReference type="Pfam" id="PF00881">
    <property type="entry name" value="Nitroreductase"/>
    <property type="match status" value="1"/>
</dbReference>
<evidence type="ECO:0000256" key="1">
    <source>
        <dbReference type="ARBA" id="ARBA00007118"/>
    </source>
</evidence>
<keyword evidence="5" id="KW-1185">Reference proteome</keyword>
<dbReference type="PANTHER" id="PTHR43673:SF10">
    <property type="entry name" value="NADH DEHYDROGENASE_NAD(P)H NITROREDUCTASE XCC3605-RELATED"/>
    <property type="match status" value="1"/>
</dbReference>
<keyword evidence="2" id="KW-0560">Oxidoreductase</keyword>
<protein>
    <submittedName>
        <fullName evidence="4">Nitroreductase family protein</fullName>
    </submittedName>
</protein>